<organism evidence="2">
    <name type="scientific">viral metagenome</name>
    <dbReference type="NCBI Taxonomy" id="1070528"/>
    <lineage>
        <taxon>unclassified sequences</taxon>
        <taxon>metagenomes</taxon>
        <taxon>organismal metagenomes</taxon>
    </lineage>
</organism>
<reference evidence="2" key="1">
    <citation type="journal article" date="2020" name="Nature">
        <title>Giant virus diversity and host interactions through global metagenomics.</title>
        <authorList>
            <person name="Schulz F."/>
            <person name="Roux S."/>
            <person name="Paez-Espino D."/>
            <person name="Jungbluth S."/>
            <person name="Walsh D.A."/>
            <person name="Denef V.J."/>
            <person name="McMahon K.D."/>
            <person name="Konstantinidis K.T."/>
            <person name="Eloe-Fadrosh E.A."/>
            <person name="Kyrpides N.C."/>
            <person name="Woyke T."/>
        </authorList>
    </citation>
    <scope>NUCLEOTIDE SEQUENCE</scope>
    <source>
        <strain evidence="2">GVMAG-M-3300023179-4</strain>
    </source>
</reference>
<proteinExistence type="predicted"/>
<name>A0A6C0H223_9ZZZZ</name>
<sequence>MASLYYVPLNRRLRTYYNEVAEKQIDINNDYVLNQQLLFDERMQRNAFTTFENQKKIIEKQKTESKNLNAKEFQKKLYLENPEIYYLPPSEKSKTLAIEQPEIFALPPSTRKALEIEQEGKPKGGTPRGSPITKISSRKPDGELTPFGQLAEDAKIRVYLKGDPIYEKIRESTRATTGSTVGLPIKRELQNIAEQNNLEFDKTANVKKNIDIMLKSLYKKKLEEGTIKGEGFIKKNKYLKYRKTRY</sequence>
<accession>A0A6C0H223</accession>
<dbReference type="AlphaFoldDB" id="A0A6C0H223"/>
<evidence type="ECO:0000256" key="1">
    <source>
        <dbReference type="SAM" id="MobiDB-lite"/>
    </source>
</evidence>
<evidence type="ECO:0000313" key="2">
    <source>
        <dbReference type="EMBL" id="QHT74195.1"/>
    </source>
</evidence>
<protein>
    <submittedName>
        <fullName evidence="2">Uncharacterized protein</fullName>
    </submittedName>
</protein>
<dbReference type="EMBL" id="MN739841">
    <property type="protein sequence ID" value="QHT74195.1"/>
    <property type="molecule type" value="Genomic_DNA"/>
</dbReference>
<feature type="region of interest" description="Disordered" evidence="1">
    <location>
        <begin position="117"/>
        <end position="146"/>
    </location>
</feature>